<dbReference type="WBParaSite" id="JU765_v2.g11882.t1">
    <property type="protein sequence ID" value="JU765_v2.g11882.t1"/>
    <property type="gene ID" value="JU765_v2.g11882"/>
</dbReference>
<sequence length="467" mass="52994">MAETTTSAPVDVGNATNSTFKPTFEDQMIAYSAIYTMAIICVIWGSIRSLQTVRKLQKKKKLVEGSILVGDALKFPITASVVLFGLYLAFKGNVVNEAVNLARTHVFPKIPETYHQHFETAFSYLPTGGNGTTTRMSDMRKTIIDFYPPLEYYIDQLPQISKDNLVILLLWLITFEGVTCLATLFEPLFSFVLKRLPIGNRWPKANCSYYLVWKSSKKEIEEGEIENAKKDDVTKFLEIEYSDHWIFALIFTSVVGFSHLKRRHWITNNLIGMAFSIIGIENLHLASFKAGAILLCGLFFYDVFWVFGTDVMTTVAKSIDAPILLMFPQDLLAHGWLDAAKHGMLGLGDIVIPGIFIALLRRFDHHIIETKGGEKKNRYYFATTVIAYMVGLFLTIGVMHYFKAAQPALLYLVPACLLVPLFLALIRGEFSQLWNYSEEQLTERYAEKQKQQKQKEQAKKVKSGKKD</sequence>
<proteinExistence type="predicted"/>
<organism evidence="1 2">
    <name type="scientific">Panagrolaimus sp. JU765</name>
    <dbReference type="NCBI Taxonomy" id="591449"/>
    <lineage>
        <taxon>Eukaryota</taxon>
        <taxon>Metazoa</taxon>
        <taxon>Ecdysozoa</taxon>
        <taxon>Nematoda</taxon>
        <taxon>Chromadorea</taxon>
        <taxon>Rhabditida</taxon>
        <taxon>Tylenchina</taxon>
        <taxon>Panagrolaimomorpha</taxon>
        <taxon>Panagrolaimoidea</taxon>
        <taxon>Panagrolaimidae</taxon>
        <taxon>Panagrolaimus</taxon>
    </lineage>
</organism>
<accession>A0AC34Q1C0</accession>
<dbReference type="Proteomes" id="UP000887576">
    <property type="component" value="Unplaced"/>
</dbReference>
<evidence type="ECO:0000313" key="2">
    <source>
        <dbReference type="WBParaSite" id="JU765_v2.g11882.t1"/>
    </source>
</evidence>
<name>A0AC34Q1C0_9BILA</name>
<protein>
    <submittedName>
        <fullName evidence="2">Uncharacterized protein</fullName>
    </submittedName>
</protein>
<reference evidence="2" key="1">
    <citation type="submission" date="2022-11" db="UniProtKB">
        <authorList>
            <consortium name="WormBaseParasite"/>
        </authorList>
    </citation>
    <scope>IDENTIFICATION</scope>
</reference>
<evidence type="ECO:0000313" key="1">
    <source>
        <dbReference type="Proteomes" id="UP000887576"/>
    </source>
</evidence>